<evidence type="ECO:0000256" key="4">
    <source>
        <dbReference type="ARBA" id="ARBA00023136"/>
    </source>
</evidence>
<reference evidence="7 8" key="1">
    <citation type="submission" date="2016-10" db="EMBL/GenBank/DDBJ databases">
        <authorList>
            <person name="de Groot N.N."/>
        </authorList>
    </citation>
    <scope>NUCLEOTIDE SEQUENCE [LARGE SCALE GENOMIC DNA]</scope>
    <source>
        <strain evidence="7 8">CGMCC 1.7005</strain>
    </source>
</reference>
<organism evidence="7 8">
    <name type="scientific">Lishizhenia tianjinensis</name>
    <dbReference type="NCBI Taxonomy" id="477690"/>
    <lineage>
        <taxon>Bacteria</taxon>
        <taxon>Pseudomonadati</taxon>
        <taxon>Bacteroidota</taxon>
        <taxon>Flavobacteriia</taxon>
        <taxon>Flavobacteriales</taxon>
        <taxon>Crocinitomicaceae</taxon>
        <taxon>Lishizhenia</taxon>
    </lineage>
</organism>
<dbReference type="Pfam" id="PF04116">
    <property type="entry name" value="FA_hydroxylase"/>
    <property type="match status" value="1"/>
</dbReference>
<dbReference type="GO" id="GO:0008610">
    <property type="term" value="P:lipid biosynthetic process"/>
    <property type="evidence" value="ECO:0007669"/>
    <property type="project" value="InterPro"/>
</dbReference>
<evidence type="ECO:0000313" key="8">
    <source>
        <dbReference type="Proteomes" id="UP000236454"/>
    </source>
</evidence>
<dbReference type="InterPro" id="IPR006694">
    <property type="entry name" value="Fatty_acid_hydroxylase"/>
</dbReference>
<keyword evidence="2 5" id="KW-0812">Transmembrane</keyword>
<dbReference type="GO" id="GO:0005506">
    <property type="term" value="F:iron ion binding"/>
    <property type="evidence" value="ECO:0007669"/>
    <property type="project" value="InterPro"/>
</dbReference>
<dbReference type="EMBL" id="FPAS01000006">
    <property type="protein sequence ID" value="SFT89067.1"/>
    <property type="molecule type" value="Genomic_DNA"/>
</dbReference>
<dbReference type="OrthoDB" id="9770329at2"/>
<evidence type="ECO:0000256" key="2">
    <source>
        <dbReference type="ARBA" id="ARBA00022692"/>
    </source>
</evidence>
<protein>
    <submittedName>
        <fullName evidence="7">Sterol desaturase/sphingolipid hydroxylase, fatty acid hydroxylase superfamily</fullName>
    </submittedName>
</protein>
<evidence type="ECO:0000313" key="7">
    <source>
        <dbReference type="EMBL" id="SFT89067.1"/>
    </source>
</evidence>
<feature type="transmembrane region" description="Helical" evidence="5">
    <location>
        <begin position="66"/>
        <end position="87"/>
    </location>
</feature>
<name>A0A1I7BPG1_9FLAO</name>
<comment type="subcellular location">
    <subcellularLocation>
        <location evidence="1">Membrane</location>
    </subcellularLocation>
</comment>
<dbReference type="PANTHER" id="PTHR11863">
    <property type="entry name" value="STEROL DESATURASE"/>
    <property type="match status" value="1"/>
</dbReference>
<keyword evidence="3 5" id="KW-1133">Transmembrane helix</keyword>
<feature type="transmembrane region" description="Helical" evidence="5">
    <location>
        <begin position="34"/>
        <end position="54"/>
    </location>
</feature>
<dbReference type="InterPro" id="IPR050307">
    <property type="entry name" value="Sterol_Desaturase_Related"/>
</dbReference>
<dbReference type="Proteomes" id="UP000236454">
    <property type="component" value="Unassembled WGS sequence"/>
</dbReference>
<accession>A0A1I7BPG1</accession>
<keyword evidence="8" id="KW-1185">Reference proteome</keyword>
<feature type="transmembrane region" description="Helical" evidence="5">
    <location>
        <begin position="179"/>
        <end position="203"/>
    </location>
</feature>
<dbReference type="GO" id="GO:0016020">
    <property type="term" value="C:membrane"/>
    <property type="evidence" value="ECO:0007669"/>
    <property type="project" value="UniProtKB-SubCell"/>
</dbReference>
<gene>
    <name evidence="7" type="ORF">SAMN05216474_2968</name>
</gene>
<keyword evidence="4 5" id="KW-0472">Membrane</keyword>
<evidence type="ECO:0000256" key="3">
    <source>
        <dbReference type="ARBA" id="ARBA00022989"/>
    </source>
</evidence>
<feature type="transmembrane region" description="Helical" evidence="5">
    <location>
        <begin position="117"/>
        <end position="135"/>
    </location>
</feature>
<dbReference type="STRING" id="477690.SAMN05216474_2968"/>
<evidence type="ECO:0000259" key="6">
    <source>
        <dbReference type="Pfam" id="PF04116"/>
    </source>
</evidence>
<dbReference type="RefSeq" id="WP_090252607.1">
    <property type="nucleotide sequence ID" value="NZ_FPAS01000006.1"/>
</dbReference>
<feature type="domain" description="Fatty acid hydroxylase" evidence="6">
    <location>
        <begin position="121"/>
        <end position="259"/>
    </location>
</feature>
<dbReference type="AlphaFoldDB" id="A0A1I7BPG1"/>
<dbReference type="GO" id="GO:0016491">
    <property type="term" value="F:oxidoreductase activity"/>
    <property type="evidence" value="ECO:0007669"/>
    <property type="project" value="InterPro"/>
</dbReference>
<sequence length="300" mass="35599">MDSIIEIISNAYSNYASYFWRSLIHPFFEGDLNYFYYLILVSLAVWGLEILLPWRKKQALFRKDFWLDAFYMFFNFFFFNLLLYTALSDVSVYYLNRVLSAVGIESVTLYDFSGQAMWIQFLAFFLLSDFIQWSVHNLLHRVDFLWQFHKVHHSVKEMGFAAHLRYHFMETVVYNSLKYLGLIMLFNFSLQDAFIIHGVTILIGHLNHANVSWDYGPLKYILNNPKMHIWHHAKDLPESHPKGMNFGISLSLWDYVFGTNYIPHSGRDIELGFDDDEEYPQGFFSQLVEPFKKIFTSPKN</sequence>
<proteinExistence type="predicted"/>
<evidence type="ECO:0000256" key="1">
    <source>
        <dbReference type="ARBA" id="ARBA00004370"/>
    </source>
</evidence>
<evidence type="ECO:0000256" key="5">
    <source>
        <dbReference type="SAM" id="Phobius"/>
    </source>
</evidence>